<dbReference type="InterPro" id="IPR011989">
    <property type="entry name" value="ARM-like"/>
</dbReference>
<dbReference type="PANTHER" id="PTHR11199">
    <property type="entry name" value="STROMAL ANTIGEN"/>
    <property type="match status" value="1"/>
</dbReference>
<feature type="compositionally biased region" description="Basic and acidic residues" evidence="1">
    <location>
        <begin position="117"/>
        <end position="126"/>
    </location>
</feature>
<feature type="region of interest" description="Disordered" evidence="1">
    <location>
        <begin position="356"/>
        <end position="376"/>
    </location>
</feature>
<feature type="compositionally biased region" description="Basic and acidic residues" evidence="1">
    <location>
        <begin position="1349"/>
        <end position="1358"/>
    </location>
</feature>
<dbReference type="InterPro" id="IPR013721">
    <property type="entry name" value="STAG"/>
</dbReference>
<dbReference type="PROSITE" id="PS51425">
    <property type="entry name" value="SCD"/>
    <property type="match status" value="1"/>
</dbReference>
<feature type="region of interest" description="Disordered" evidence="1">
    <location>
        <begin position="1"/>
        <end position="172"/>
    </location>
</feature>
<dbReference type="SUPFAM" id="SSF48371">
    <property type="entry name" value="ARM repeat"/>
    <property type="match status" value="1"/>
</dbReference>
<dbReference type="Pfam" id="PF21581">
    <property type="entry name" value="SCD"/>
    <property type="match status" value="1"/>
</dbReference>
<dbReference type="GO" id="GO:0007062">
    <property type="term" value="P:sister chromatid cohesion"/>
    <property type="evidence" value="ECO:0007669"/>
    <property type="project" value="UniProtKB-ARBA"/>
</dbReference>
<sequence length="1460" mass="162666">MSDSESTPPPDAPRRSGRQTRKSSQTEPPLPAPRATVKRTGVAGSKPIKSKTKPKRGLNKGSEDESMDSEQSLSGSEEEDLKESDEEDSYSDPSSGEEFGKSANAKNSKSSRARKSHVNDDPDATPKAKGKTGAQKRRARGSRASGKGAGGSTKKPRVSKSGAGNDTATTGGIRKVSANTEVERDSVFFNALIDGRAFEPVIENWAETYEEEQDQALGDLVIFLIRAAGSSSTVTPDEAVDLDGVVSRVDDLEKDKSLGSYPLVSRDRTFKRFRPSLASFISAFVLNLSQTPILYSSTTHKSEPSPMIEVLQSWLFTLSHSPLRSFRHTGTVIALETMSALCIVASEVREELSVASRQREQEKRKAGKATGPAGKAAKERLVELERKVKEVHWKKGKVDGYLNELFNTVFVMRYRDLDPNIRTECVKQLGTWMTTLPDVYLESAYFKYIGWMLDDINATTRLETVRALSVLYSDESHAASLSTFTERFKSRILEMAFHDVELSVRTTSIEILNHIERSGMLEDEKRRQVGLLVFDAEPRVRKAVAGFFEARWMEERDETIEEIEAGRRREKNLSLDEEDDTEESQRVFQTRVGWKSLASMFVRFSQALEDASISPERDPPDDSDAADGAKLVRDLGVGDISGKGRVALAVESLWDKVGSLRDWEGLTEFLCLDHSQKDSQQEASLDSGVAEEGWKLEEEEEGCLLEILVTGLKKTRQEAVRLANEESTVLTDMTRLLINFLPKLIAKYQSDNQHLVFVLAIPLVMNLDMYLDLRITTAYEALWTDLIRLILKNSDLAVLDASISALQAMLATEPLANTNSLKIAELEEALFAALRAIVAGRDVYTAAFTDEEVGSLESCCLRIKLLLGQRDLTEAMDEDEGGNQSNGWAVLLALVSRGTLGYKEERKLVVNALEALARNIFWRTSKALENEALQPTLLEKRSALLELVEECAIGTQSNAVQLVRAAAFDLLLRFHILYNHQPNLTPAERKGVVYTVPKPLQLSLSSEAQAKCADYVRLEIERYIEDRSELVATQKDADESSDDGDSDLDEDETGLSDSKKIARKAKRVKRSRDDDITLTSEAVLVQEHQFISLIAAFVTALKTDVLDIQHASIVFSHYGRFGTEYDILCRSLVDDVRSIACYGEGQQDKIEKLVLQSLENCFELFLDDQIDEATFVSLAKLLTSSLVVYGTQFKILKHVDPKTLTSVHTTLLDTFFRRLGQFQKNGNKSKARKVYSYFRALIPLSVGMQGRDALKIKMYLHEILTKLEIEVTSNKVWDSYRTYEKKLTTTMSKDSRIASGARLQVAQATSDNEDATKKRPAAPSRDVAKRKRTSSRMIDNSDSEPDEADVGKEDDERTKKKARPKPKVRTANRSASSDDEERAGGNEEVFDEEELVMDAPSPASSELSDQDSEPSAGSKLASVPIASENTDVDEEMLDMTQDVEEEEIIVKPGKRTRTKR</sequence>
<dbReference type="InterPro" id="IPR016024">
    <property type="entry name" value="ARM-type_fold"/>
</dbReference>
<feature type="compositionally biased region" description="Basic residues" evidence="1">
    <location>
        <begin position="128"/>
        <end position="141"/>
    </location>
</feature>
<feature type="compositionally biased region" description="Acidic residues" evidence="1">
    <location>
        <begin position="1039"/>
        <end position="1054"/>
    </location>
</feature>
<name>A0A0F7SPY8_PHARH</name>
<feature type="region of interest" description="Disordered" evidence="1">
    <location>
        <begin position="1298"/>
        <end position="1460"/>
    </location>
</feature>
<feature type="compositionally biased region" description="Basic residues" evidence="1">
    <location>
        <begin position="1359"/>
        <end position="1370"/>
    </location>
</feature>
<evidence type="ECO:0000313" key="3">
    <source>
        <dbReference type="EMBL" id="CED82744.1"/>
    </source>
</evidence>
<feature type="compositionally biased region" description="Acidic residues" evidence="1">
    <location>
        <begin position="76"/>
        <end position="90"/>
    </location>
</feature>
<evidence type="ECO:0000256" key="1">
    <source>
        <dbReference type="SAM" id="MobiDB-lite"/>
    </source>
</evidence>
<dbReference type="Pfam" id="PF08514">
    <property type="entry name" value="STAG"/>
    <property type="match status" value="1"/>
</dbReference>
<accession>A0A0F7SPY8</accession>
<dbReference type="GO" id="GO:0003682">
    <property type="term" value="F:chromatin binding"/>
    <property type="evidence" value="ECO:0007669"/>
    <property type="project" value="TreeGrafter"/>
</dbReference>
<dbReference type="GO" id="GO:0005634">
    <property type="term" value="C:nucleus"/>
    <property type="evidence" value="ECO:0007669"/>
    <property type="project" value="TreeGrafter"/>
</dbReference>
<evidence type="ECO:0000259" key="2">
    <source>
        <dbReference type="PROSITE" id="PS51425"/>
    </source>
</evidence>
<dbReference type="EMBL" id="LN483142">
    <property type="protein sequence ID" value="CED82744.1"/>
    <property type="molecule type" value="Genomic_DNA"/>
</dbReference>
<organism evidence="3">
    <name type="scientific">Phaffia rhodozyma</name>
    <name type="common">Yeast</name>
    <name type="synonym">Xanthophyllomyces dendrorhous</name>
    <dbReference type="NCBI Taxonomy" id="264483"/>
    <lineage>
        <taxon>Eukaryota</taxon>
        <taxon>Fungi</taxon>
        <taxon>Dikarya</taxon>
        <taxon>Basidiomycota</taxon>
        <taxon>Agaricomycotina</taxon>
        <taxon>Tremellomycetes</taxon>
        <taxon>Cystofilobasidiales</taxon>
        <taxon>Mrakiaceae</taxon>
        <taxon>Phaffia</taxon>
    </lineage>
</organism>
<feature type="compositionally biased region" description="Low complexity" evidence="1">
    <location>
        <begin position="91"/>
        <end position="108"/>
    </location>
</feature>
<reference evidence="3" key="1">
    <citation type="submission" date="2014-08" db="EMBL/GenBank/DDBJ databases">
        <authorList>
            <person name="Sharma Rahul"/>
            <person name="Thines Marco"/>
        </authorList>
    </citation>
    <scope>NUCLEOTIDE SEQUENCE</scope>
</reference>
<dbReference type="InterPro" id="IPR039662">
    <property type="entry name" value="Cohesin_Scc3/SA"/>
</dbReference>
<feature type="domain" description="SCD" evidence="2">
    <location>
        <begin position="410"/>
        <end position="495"/>
    </location>
</feature>
<protein>
    <submittedName>
        <fullName evidence="3">Sister chromatid cohesion complex Cohesin, subunit STAG/IRR1/SCC3</fullName>
    </submittedName>
</protein>
<dbReference type="InterPro" id="IPR020839">
    <property type="entry name" value="SCD"/>
</dbReference>
<dbReference type="GO" id="GO:0000785">
    <property type="term" value="C:chromatin"/>
    <property type="evidence" value="ECO:0007669"/>
    <property type="project" value="TreeGrafter"/>
</dbReference>
<dbReference type="Gene3D" id="1.25.10.10">
    <property type="entry name" value="Leucine-rich Repeat Variant"/>
    <property type="match status" value="1"/>
</dbReference>
<proteinExistence type="predicted"/>
<feature type="compositionally biased region" description="Acidic residues" evidence="1">
    <location>
        <begin position="1430"/>
        <end position="1447"/>
    </location>
</feature>
<feature type="region of interest" description="Disordered" evidence="1">
    <location>
        <begin position="1031"/>
        <end position="1055"/>
    </location>
</feature>
<dbReference type="PANTHER" id="PTHR11199:SF0">
    <property type="entry name" value="LD34181P-RELATED"/>
    <property type="match status" value="1"/>
</dbReference>
<dbReference type="GO" id="GO:0008278">
    <property type="term" value="C:cohesin complex"/>
    <property type="evidence" value="ECO:0007669"/>
    <property type="project" value="TreeGrafter"/>
</dbReference>
<feature type="compositionally biased region" description="Basic residues" evidence="1">
    <location>
        <begin position="48"/>
        <end position="58"/>
    </location>
</feature>
<dbReference type="Pfam" id="PF24571">
    <property type="entry name" value="HEAT_SCC3-SA"/>
    <property type="match status" value="1"/>
</dbReference>
<dbReference type="InterPro" id="IPR056396">
    <property type="entry name" value="HEAT_SCC3-SA"/>
</dbReference>